<keyword evidence="4 7" id="KW-0238">DNA-binding</keyword>
<feature type="DNA-binding region" description="OmpR/PhoB-type" evidence="7">
    <location>
        <begin position="125"/>
        <end position="223"/>
    </location>
</feature>
<evidence type="ECO:0000313" key="11">
    <source>
        <dbReference type="Proteomes" id="UP000063781"/>
    </source>
</evidence>
<keyword evidence="1 6" id="KW-0597">Phosphoprotein</keyword>
<evidence type="ECO:0000256" key="2">
    <source>
        <dbReference type="ARBA" id="ARBA00023012"/>
    </source>
</evidence>
<dbReference type="InterPro" id="IPR011006">
    <property type="entry name" value="CheY-like_superfamily"/>
</dbReference>
<dbReference type="GO" id="GO:0005829">
    <property type="term" value="C:cytosol"/>
    <property type="evidence" value="ECO:0007669"/>
    <property type="project" value="TreeGrafter"/>
</dbReference>
<dbReference type="InterPro" id="IPR001867">
    <property type="entry name" value="OmpR/PhoB-type_DNA-bd"/>
</dbReference>
<organism evidence="10 11">
    <name type="scientific">Erysipelothrix larvae</name>
    <dbReference type="NCBI Taxonomy" id="1514105"/>
    <lineage>
        <taxon>Bacteria</taxon>
        <taxon>Bacillati</taxon>
        <taxon>Bacillota</taxon>
        <taxon>Erysipelotrichia</taxon>
        <taxon>Erysipelotrichales</taxon>
        <taxon>Erysipelotrichaceae</taxon>
        <taxon>Erysipelothrix</taxon>
    </lineage>
</organism>
<dbReference type="PANTHER" id="PTHR48111">
    <property type="entry name" value="REGULATOR OF RPOS"/>
    <property type="match status" value="1"/>
</dbReference>
<dbReference type="STRING" id="1514105.AOC36_03220"/>
<proteinExistence type="predicted"/>
<dbReference type="Gene3D" id="6.10.250.690">
    <property type="match status" value="1"/>
</dbReference>
<dbReference type="SMART" id="SM00448">
    <property type="entry name" value="REC"/>
    <property type="match status" value="1"/>
</dbReference>
<accession>A0A0X8GZ11</accession>
<evidence type="ECO:0000256" key="3">
    <source>
        <dbReference type="ARBA" id="ARBA00023015"/>
    </source>
</evidence>
<dbReference type="KEGG" id="erl:AOC36_03220"/>
<dbReference type="RefSeq" id="WP_067631418.1">
    <property type="nucleotide sequence ID" value="NZ_CP013213.1"/>
</dbReference>
<gene>
    <name evidence="10" type="ORF">AOC36_03220</name>
</gene>
<feature type="modified residue" description="4-aspartylphosphate" evidence="6">
    <location>
        <position position="52"/>
    </location>
</feature>
<evidence type="ECO:0000259" key="8">
    <source>
        <dbReference type="PROSITE" id="PS50110"/>
    </source>
</evidence>
<dbReference type="Proteomes" id="UP000063781">
    <property type="component" value="Chromosome"/>
</dbReference>
<dbReference type="OrthoDB" id="9790442at2"/>
<evidence type="ECO:0000256" key="1">
    <source>
        <dbReference type="ARBA" id="ARBA00022553"/>
    </source>
</evidence>
<dbReference type="GO" id="GO:0006355">
    <property type="term" value="P:regulation of DNA-templated transcription"/>
    <property type="evidence" value="ECO:0007669"/>
    <property type="project" value="InterPro"/>
</dbReference>
<dbReference type="PANTHER" id="PTHR48111:SF67">
    <property type="entry name" value="TRANSCRIPTIONAL REGULATORY PROTEIN TCTD"/>
    <property type="match status" value="1"/>
</dbReference>
<dbReference type="GO" id="GO:0000156">
    <property type="term" value="F:phosphorelay response regulator activity"/>
    <property type="evidence" value="ECO:0007669"/>
    <property type="project" value="TreeGrafter"/>
</dbReference>
<name>A0A0X8GZ11_9FIRM</name>
<dbReference type="EMBL" id="CP013213">
    <property type="protein sequence ID" value="AMC93026.1"/>
    <property type="molecule type" value="Genomic_DNA"/>
</dbReference>
<dbReference type="Gene3D" id="3.40.50.2300">
    <property type="match status" value="1"/>
</dbReference>
<dbReference type="PROSITE" id="PS50110">
    <property type="entry name" value="RESPONSE_REGULATORY"/>
    <property type="match status" value="1"/>
</dbReference>
<sequence>MRLLLAEDEQDLREAMVEILKQHHFSVDAVENGEEALEYIEFGDNYDCLILDIMMPVMDGISVIKALREQKRMIPILVLSAKSEIDDRVLGLDTGADDYLVKPFDVQELLARIRVLTRRPINEQTSTLTIGNVTLDRANYSIQTEKGQLVLPNKEFQILELLMVNPQNVISSDAIFSRVWGLDSDADQNTVWVTLSNLRRKLNVVDATLSIKSVRNVGYTLEVTQ</sequence>
<feature type="domain" description="OmpR/PhoB-type" evidence="9">
    <location>
        <begin position="125"/>
        <end position="223"/>
    </location>
</feature>
<keyword evidence="2" id="KW-0902">Two-component regulatory system</keyword>
<dbReference type="CDD" id="cd00383">
    <property type="entry name" value="trans_reg_C"/>
    <property type="match status" value="1"/>
</dbReference>
<dbReference type="FunFam" id="3.40.50.2300:FF:000002">
    <property type="entry name" value="DNA-binding response regulator PhoP"/>
    <property type="match status" value="1"/>
</dbReference>
<evidence type="ECO:0000256" key="7">
    <source>
        <dbReference type="PROSITE-ProRule" id="PRU01091"/>
    </source>
</evidence>
<dbReference type="SUPFAM" id="SSF52172">
    <property type="entry name" value="CheY-like"/>
    <property type="match status" value="1"/>
</dbReference>
<reference evidence="10 11" key="1">
    <citation type="submission" date="2015-10" db="EMBL/GenBank/DDBJ databases">
        <title>Erysipelothrix larvae sp. LV19 isolated from the larval gut of the rhinoceros beetle, Trypoxylus dichotomus.</title>
        <authorList>
            <person name="Lim S."/>
            <person name="Kim B.-C."/>
        </authorList>
    </citation>
    <scope>NUCLEOTIDE SEQUENCE [LARGE SCALE GENOMIC DNA]</scope>
    <source>
        <strain evidence="10 11">LV19</strain>
    </source>
</reference>
<protein>
    <submittedName>
        <fullName evidence="10">Two-component system response regulator</fullName>
    </submittedName>
</protein>
<evidence type="ECO:0000256" key="6">
    <source>
        <dbReference type="PROSITE-ProRule" id="PRU00169"/>
    </source>
</evidence>
<dbReference type="InterPro" id="IPR036388">
    <property type="entry name" value="WH-like_DNA-bd_sf"/>
</dbReference>
<dbReference type="InterPro" id="IPR001789">
    <property type="entry name" value="Sig_transdc_resp-reg_receiver"/>
</dbReference>
<dbReference type="SMART" id="SM00862">
    <property type="entry name" value="Trans_reg_C"/>
    <property type="match status" value="1"/>
</dbReference>
<evidence type="ECO:0000256" key="4">
    <source>
        <dbReference type="ARBA" id="ARBA00023125"/>
    </source>
</evidence>
<dbReference type="GO" id="GO:0000976">
    <property type="term" value="F:transcription cis-regulatory region binding"/>
    <property type="evidence" value="ECO:0007669"/>
    <property type="project" value="TreeGrafter"/>
</dbReference>
<evidence type="ECO:0000259" key="9">
    <source>
        <dbReference type="PROSITE" id="PS51755"/>
    </source>
</evidence>
<evidence type="ECO:0000256" key="5">
    <source>
        <dbReference type="ARBA" id="ARBA00023163"/>
    </source>
</evidence>
<dbReference type="Pfam" id="PF00486">
    <property type="entry name" value="Trans_reg_C"/>
    <property type="match status" value="1"/>
</dbReference>
<keyword evidence="11" id="KW-1185">Reference proteome</keyword>
<keyword evidence="3" id="KW-0805">Transcription regulation</keyword>
<feature type="domain" description="Response regulatory" evidence="8">
    <location>
        <begin position="2"/>
        <end position="117"/>
    </location>
</feature>
<keyword evidence="5" id="KW-0804">Transcription</keyword>
<dbReference type="GO" id="GO:0032993">
    <property type="term" value="C:protein-DNA complex"/>
    <property type="evidence" value="ECO:0007669"/>
    <property type="project" value="TreeGrafter"/>
</dbReference>
<dbReference type="InterPro" id="IPR039420">
    <property type="entry name" value="WalR-like"/>
</dbReference>
<dbReference type="Gene3D" id="1.10.10.10">
    <property type="entry name" value="Winged helix-like DNA-binding domain superfamily/Winged helix DNA-binding domain"/>
    <property type="match status" value="1"/>
</dbReference>
<dbReference type="PROSITE" id="PS51755">
    <property type="entry name" value="OMPR_PHOB"/>
    <property type="match status" value="1"/>
</dbReference>
<dbReference type="AlphaFoldDB" id="A0A0X8GZ11"/>
<evidence type="ECO:0000313" key="10">
    <source>
        <dbReference type="EMBL" id="AMC93026.1"/>
    </source>
</evidence>
<dbReference type="Pfam" id="PF00072">
    <property type="entry name" value="Response_reg"/>
    <property type="match status" value="1"/>
</dbReference>